<evidence type="ECO:0000313" key="4">
    <source>
        <dbReference type="Proteomes" id="UP000638560"/>
    </source>
</evidence>
<evidence type="ECO:0008006" key="5">
    <source>
        <dbReference type="Google" id="ProtNLM"/>
    </source>
</evidence>
<accession>A0ABS0GS77</accession>
<dbReference type="Proteomes" id="UP000638560">
    <property type="component" value="Unassembled WGS sequence"/>
</dbReference>
<dbReference type="RefSeq" id="WP_196200392.1">
    <property type="nucleotide sequence ID" value="NZ_JADPUN010000088.1"/>
</dbReference>
<gene>
    <name evidence="3" type="ORF">I0C86_07035</name>
</gene>
<feature type="signal peptide" evidence="2">
    <location>
        <begin position="1"/>
        <end position="28"/>
    </location>
</feature>
<dbReference type="EMBL" id="JADPUN010000088">
    <property type="protein sequence ID" value="MBF9128742.1"/>
    <property type="molecule type" value="Genomic_DNA"/>
</dbReference>
<feature type="compositionally biased region" description="Polar residues" evidence="1">
    <location>
        <begin position="37"/>
        <end position="51"/>
    </location>
</feature>
<sequence length="180" mass="19381">MAILTKKQRPLLVLSAFALVLAMGSAGCDDGEDPSVASVSPGGTNSRTGGTDDNEPSPLKFSQCMRDQGFTWYPDPDAGGNLSASEPEGLDRAKYQQAQQTCEVYAPWGSGNSNKKSPEDLEKLRQMSQCMRDHGFATFPDPDENGGINISKNSGISPDDPAVQKAQEECQKYFPTGQDR</sequence>
<keyword evidence="4" id="KW-1185">Reference proteome</keyword>
<keyword evidence="2" id="KW-0732">Signal</keyword>
<feature type="region of interest" description="Disordered" evidence="1">
    <location>
        <begin position="134"/>
        <end position="166"/>
    </location>
</feature>
<evidence type="ECO:0000256" key="1">
    <source>
        <dbReference type="SAM" id="MobiDB-lite"/>
    </source>
</evidence>
<evidence type="ECO:0000256" key="2">
    <source>
        <dbReference type="SAM" id="SignalP"/>
    </source>
</evidence>
<protein>
    <recommendedName>
        <fullName evidence="5">Lipoprotein</fullName>
    </recommendedName>
</protein>
<reference evidence="3 4" key="1">
    <citation type="submission" date="2020-11" db="EMBL/GenBank/DDBJ databases">
        <title>A novel isolate from a Black sea contaminated sediment with potential to produce alkanes: Plantactinospora alkalitolerans sp. nov.</title>
        <authorList>
            <person name="Carro L."/>
            <person name="Veyisoglu A."/>
            <person name="Guven K."/>
            <person name="Schumann P."/>
            <person name="Klenk H.-P."/>
            <person name="Sahin N."/>
        </authorList>
    </citation>
    <scope>NUCLEOTIDE SEQUENCE [LARGE SCALE GENOMIC DNA]</scope>
    <source>
        <strain evidence="3 4">S1510</strain>
    </source>
</reference>
<name>A0ABS0GS77_9ACTN</name>
<comment type="caution">
    <text evidence="3">The sequence shown here is derived from an EMBL/GenBank/DDBJ whole genome shotgun (WGS) entry which is preliminary data.</text>
</comment>
<organism evidence="3 4">
    <name type="scientific">Plantactinospora alkalitolerans</name>
    <dbReference type="NCBI Taxonomy" id="2789879"/>
    <lineage>
        <taxon>Bacteria</taxon>
        <taxon>Bacillati</taxon>
        <taxon>Actinomycetota</taxon>
        <taxon>Actinomycetes</taxon>
        <taxon>Micromonosporales</taxon>
        <taxon>Micromonosporaceae</taxon>
        <taxon>Plantactinospora</taxon>
    </lineage>
</organism>
<evidence type="ECO:0000313" key="3">
    <source>
        <dbReference type="EMBL" id="MBF9128742.1"/>
    </source>
</evidence>
<feature type="chain" id="PRO_5046856516" description="Lipoprotein" evidence="2">
    <location>
        <begin position="29"/>
        <end position="180"/>
    </location>
</feature>
<dbReference type="PROSITE" id="PS51257">
    <property type="entry name" value="PROKAR_LIPOPROTEIN"/>
    <property type="match status" value="1"/>
</dbReference>
<proteinExistence type="predicted"/>
<feature type="region of interest" description="Disordered" evidence="1">
    <location>
        <begin position="29"/>
        <end position="97"/>
    </location>
</feature>